<dbReference type="SUPFAM" id="SSF53335">
    <property type="entry name" value="S-adenosyl-L-methionine-dependent methyltransferases"/>
    <property type="match status" value="1"/>
</dbReference>
<organism evidence="8 9">
    <name type="scientific">Cherax quadricarinatus</name>
    <name type="common">Australian red claw crayfish</name>
    <dbReference type="NCBI Taxonomy" id="27406"/>
    <lineage>
        <taxon>Eukaryota</taxon>
        <taxon>Metazoa</taxon>
        <taxon>Ecdysozoa</taxon>
        <taxon>Arthropoda</taxon>
        <taxon>Crustacea</taxon>
        <taxon>Multicrustacea</taxon>
        <taxon>Malacostraca</taxon>
        <taxon>Eumalacostraca</taxon>
        <taxon>Eucarida</taxon>
        <taxon>Decapoda</taxon>
        <taxon>Pleocyemata</taxon>
        <taxon>Astacidea</taxon>
        <taxon>Parastacoidea</taxon>
        <taxon>Parastacidae</taxon>
        <taxon>Cherax</taxon>
    </lineage>
</organism>
<accession>A0AAW0WC27</accession>
<keyword evidence="3 6" id="KW-0808">Transferase</keyword>
<sequence length="458" mass="51438">MAPEVVDNERGTDAEIPLQVAEDFQEEYFTSYEDVEIHRLMVSDSPRTKAYADAINNNKHLFNDKIVMDVGAGTGILSLFMAAAGAKKVYAVEASGIGVVIQKVAEDNGFGDVIKVYHAKVEDISLPENEKVDVIVSEWMGFYLLHESMLNSVIWARDNFLADDGTVFPSEARIYACPCSLTSFYKEQISFWGSVYGFNMSAVKKYALKSKMTKPEVCLVPESDLLADPVCVKKFNLRWVSEDDVKFFQETTFVGITKPGSYQGLCFWFECDFDGIDYDEDGQAFGTLTTLSTSPFSPPTHWKQIVVVLGYGDENNQQMELTCEEDIGCNEDLNIGTENVGNSSHDKEEKLDIVNDNQESVCPEGQDECRTPNMPDGTFDEISRSSLDNRVETDEVVGWKITLAQCENNMRHYTMTVEMLDPETEEHPVPCSCPRPQCLIISKMLEKEEMENEDTDSS</sequence>
<comment type="caution">
    <text evidence="8">The sequence shown here is derived from an EMBL/GenBank/DDBJ whole genome shotgun (WGS) entry which is preliminary data.</text>
</comment>
<dbReference type="InterPro" id="IPR029063">
    <property type="entry name" value="SAM-dependent_MTases_sf"/>
</dbReference>
<dbReference type="GO" id="GO:0005634">
    <property type="term" value="C:nucleus"/>
    <property type="evidence" value="ECO:0007669"/>
    <property type="project" value="TreeGrafter"/>
</dbReference>
<dbReference type="EMBL" id="JARKIK010000068">
    <property type="protein sequence ID" value="KAK8729392.1"/>
    <property type="molecule type" value="Genomic_DNA"/>
</dbReference>
<dbReference type="CDD" id="cd02440">
    <property type="entry name" value="AdoMet_MTases"/>
    <property type="match status" value="1"/>
</dbReference>
<dbReference type="GO" id="GO:0032259">
    <property type="term" value="P:methylation"/>
    <property type="evidence" value="ECO:0007669"/>
    <property type="project" value="UniProtKB-KW"/>
</dbReference>
<proteinExistence type="predicted"/>
<dbReference type="EC" id="2.1.1.319" evidence="1"/>
<feature type="domain" description="Protein arginine N-methyltransferase" evidence="7">
    <location>
        <begin position="171"/>
        <end position="309"/>
    </location>
</feature>
<evidence type="ECO:0000313" key="9">
    <source>
        <dbReference type="Proteomes" id="UP001445076"/>
    </source>
</evidence>
<dbReference type="InterPro" id="IPR055135">
    <property type="entry name" value="PRMT_dom"/>
</dbReference>
<reference evidence="8 9" key="1">
    <citation type="journal article" date="2024" name="BMC Genomics">
        <title>Genome assembly of redclaw crayfish (Cherax quadricarinatus) provides insights into its immune adaptation and hypoxia tolerance.</title>
        <authorList>
            <person name="Liu Z."/>
            <person name="Zheng J."/>
            <person name="Li H."/>
            <person name="Fang K."/>
            <person name="Wang S."/>
            <person name="He J."/>
            <person name="Zhou D."/>
            <person name="Weng S."/>
            <person name="Chi M."/>
            <person name="Gu Z."/>
            <person name="He J."/>
            <person name="Li F."/>
            <person name="Wang M."/>
        </authorList>
    </citation>
    <scope>NUCLEOTIDE SEQUENCE [LARGE SCALE GENOMIC DNA]</scope>
    <source>
        <strain evidence="8">ZL_2023a</strain>
    </source>
</reference>
<dbReference type="AlphaFoldDB" id="A0AAW0WC27"/>
<dbReference type="InterPro" id="IPR025799">
    <property type="entry name" value="Arg_MeTrfase"/>
</dbReference>
<dbReference type="GO" id="GO:0035241">
    <property type="term" value="F:protein-arginine omega-N monomethyltransferase activity"/>
    <property type="evidence" value="ECO:0007669"/>
    <property type="project" value="TreeGrafter"/>
</dbReference>
<dbReference type="GO" id="GO:0035242">
    <property type="term" value="F:protein-arginine omega-N asymmetric methyltransferase activity"/>
    <property type="evidence" value="ECO:0007669"/>
    <property type="project" value="UniProtKB-EC"/>
</dbReference>
<evidence type="ECO:0000313" key="8">
    <source>
        <dbReference type="EMBL" id="KAK8729392.1"/>
    </source>
</evidence>
<evidence type="ECO:0000256" key="1">
    <source>
        <dbReference type="ARBA" id="ARBA00011925"/>
    </source>
</evidence>
<evidence type="ECO:0000256" key="6">
    <source>
        <dbReference type="PROSITE-ProRule" id="PRU01015"/>
    </source>
</evidence>
<dbReference type="FunFam" id="3.40.50.150:FF:000003">
    <property type="entry name" value="Blast:Protein arginine N-methyltransferase 1"/>
    <property type="match status" value="1"/>
</dbReference>
<evidence type="ECO:0000256" key="2">
    <source>
        <dbReference type="ARBA" id="ARBA00022603"/>
    </source>
</evidence>
<dbReference type="Pfam" id="PF06325">
    <property type="entry name" value="PrmA"/>
    <property type="match status" value="1"/>
</dbReference>
<keyword evidence="4 6" id="KW-0949">S-adenosyl-L-methionine</keyword>
<evidence type="ECO:0000256" key="4">
    <source>
        <dbReference type="ARBA" id="ARBA00022691"/>
    </source>
</evidence>
<comment type="catalytic activity">
    <reaction evidence="5">
        <text>L-arginyl-[protein] + S-adenosyl-L-methionine = N(omega)-methyl-L-arginyl-[protein] + S-adenosyl-L-homocysteine + H(+)</text>
        <dbReference type="Rhea" id="RHEA:48100"/>
        <dbReference type="Rhea" id="RHEA-COMP:10532"/>
        <dbReference type="Rhea" id="RHEA-COMP:11990"/>
        <dbReference type="ChEBI" id="CHEBI:15378"/>
        <dbReference type="ChEBI" id="CHEBI:29965"/>
        <dbReference type="ChEBI" id="CHEBI:57856"/>
        <dbReference type="ChEBI" id="CHEBI:59789"/>
        <dbReference type="ChEBI" id="CHEBI:65280"/>
    </reaction>
    <physiologicalReaction direction="left-to-right" evidence="5">
        <dbReference type="Rhea" id="RHEA:48101"/>
    </physiologicalReaction>
</comment>
<keyword evidence="9" id="KW-1185">Reference proteome</keyword>
<dbReference type="GO" id="GO:0042054">
    <property type="term" value="F:histone methyltransferase activity"/>
    <property type="evidence" value="ECO:0007669"/>
    <property type="project" value="TreeGrafter"/>
</dbReference>
<dbReference type="Gene3D" id="3.40.50.150">
    <property type="entry name" value="Vaccinia Virus protein VP39"/>
    <property type="match status" value="1"/>
</dbReference>
<dbReference type="Proteomes" id="UP001445076">
    <property type="component" value="Unassembled WGS sequence"/>
</dbReference>
<dbReference type="PROSITE" id="PS51678">
    <property type="entry name" value="SAM_MT_PRMT"/>
    <property type="match status" value="1"/>
</dbReference>
<protein>
    <recommendedName>
        <fullName evidence="1">type I protein arginine methyltransferase</fullName>
        <ecNumber evidence="1">2.1.1.319</ecNumber>
    </recommendedName>
</protein>
<dbReference type="Gene3D" id="2.70.160.11">
    <property type="entry name" value="Hnrnp arginine n-methyltransferase1"/>
    <property type="match status" value="1"/>
</dbReference>
<evidence type="ECO:0000259" key="7">
    <source>
        <dbReference type="Pfam" id="PF22528"/>
    </source>
</evidence>
<keyword evidence="2 6" id="KW-0489">Methyltransferase</keyword>
<evidence type="ECO:0000256" key="5">
    <source>
        <dbReference type="ARBA" id="ARBA00049303"/>
    </source>
</evidence>
<gene>
    <name evidence="8" type="ORF">OTU49_008805</name>
</gene>
<dbReference type="PANTHER" id="PTHR11006">
    <property type="entry name" value="PROTEIN ARGININE N-METHYLTRANSFERASE"/>
    <property type="match status" value="1"/>
</dbReference>
<dbReference type="PANTHER" id="PTHR11006:SF122">
    <property type="entry name" value="ARGININE METHYLTRANSFERASE 8"/>
    <property type="match status" value="1"/>
</dbReference>
<evidence type="ECO:0000256" key="3">
    <source>
        <dbReference type="ARBA" id="ARBA00022679"/>
    </source>
</evidence>
<dbReference type="Pfam" id="PF22528">
    <property type="entry name" value="PRMT_C"/>
    <property type="match status" value="1"/>
</dbReference>
<name>A0AAW0WC27_CHEQU</name>